<comment type="subunit">
    <text evidence="4">Monomer.</text>
</comment>
<keyword evidence="5" id="KW-0964">Secreted</keyword>
<evidence type="ECO:0000256" key="18">
    <source>
        <dbReference type="RuleBase" id="RU361153"/>
    </source>
</evidence>
<evidence type="ECO:0000256" key="1">
    <source>
        <dbReference type="ARBA" id="ARBA00001936"/>
    </source>
</evidence>
<comment type="function">
    <text evidence="14">Beta-glucanases participate in the metabolism of beta-glucan, the main structural component of the cell wall. It could also function biosynthetically as a transglycosylase.</text>
</comment>
<dbReference type="GO" id="GO:0004338">
    <property type="term" value="F:glucan exo-1,3-beta-glucosidase activity"/>
    <property type="evidence" value="ECO:0007669"/>
    <property type="project" value="UniProtKB-EC"/>
</dbReference>
<evidence type="ECO:0000256" key="14">
    <source>
        <dbReference type="ARBA" id="ARBA00037254"/>
    </source>
</evidence>
<evidence type="ECO:0000256" key="2">
    <source>
        <dbReference type="ARBA" id="ARBA00004613"/>
    </source>
</evidence>
<dbReference type="EMBL" id="SOSA01000030">
    <property type="protein sequence ID" value="THC98942.1"/>
    <property type="molecule type" value="Genomic_DNA"/>
</dbReference>
<keyword evidence="9" id="KW-0119">Carbohydrate metabolism</keyword>
<dbReference type="InterPro" id="IPR050386">
    <property type="entry name" value="Glycosyl_hydrolase_5"/>
</dbReference>
<gene>
    <name evidence="21" type="primary">EXG1</name>
    <name evidence="21" type="ORF">ATNIH1004_004485</name>
    <name evidence="22" type="ORF">EYZ11_001579</name>
</gene>
<keyword evidence="23" id="KW-1185">Reference proteome</keyword>
<evidence type="ECO:0000256" key="3">
    <source>
        <dbReference type="ARBA" id="ARBA00005641"/>
    </source>
</evidence>
<dbReference type="InterPro" id="IPR017853">
    <property type="entry name" value="GH"/>
</dbReference>
<evidence type="ECO:0000256" key="9">
    <source>
        <dbReference type="ARBA" id="ARBA00023277"/>
    </source>
</evidence>
<sequence>MLAKFQRKALLVLSLLAVSGQAAEVSRLQSRASSFDYKNEKVRGVNLGGWLVLEPWITPSIFEGAGDGAVDEWTLTEILGKNEAKARLSQHWSSFITQGDFSRMAAAGLNHVRIPVGYWATSPNEGEPYVDGQLEFLDNAIDWARDTGLKVIVDLHGAPGSQNGFDNSGRKGPIEWLQGDTVQRTLQAIDILAERYASQDDVVAGIEALNEPNVPAGVDVNGLRDYYDDVFDTVRGHNPNTAVVFGDGFLPVTSWNDFSVGDGNIVMDSHHYHMFDNGLIGQDINGHVGSVCGYAKELEASNKAVVVGEWTGAMTDCAKYLNGRGVSARYDGTFASSAKFGDCSAMRGGSVSNLPEEDRASMRRFIEAQLNAYELKSGWLFWTWKTEGAPGWDMEDLLANGVFPEPSTDRRYPAQCA</sequence>
<evidence type="ECO:0000256" key="13">
    <source>
        <dbReference type="ARBA" id="ARBA00036824"/>
    </source>
</evidence>
<dbReference type="GeneID" id="54327187"/>
<keyword evidence="8" id="KW-0464">Manganese</keyword>
<evidence type="ECO:0000313" key="22">
    <source>
        <dbReference type="EMBL" id="THC98942.1"/>
    </source>
</evidence>
<evidence type="ECO:0000256" key="12">
    <source>
        <dbReference type="ARBA" id="ARBA00023326"/>
    </source>
</evidence>
<dbReference type="GO" id="GO:0005576">
    <property type="term" value="C:extracellular region"/>
    <property type="evidence" value="ECO:0007669"/>
    <property type="project" value="UniProtKB-SubCell"/>
</dbReference>
<dbReference type="EMBL" id="QUQM01000003">
    <property type="protein sequence ID" value="KAA8648600.1"/>
    <property type="molecule type" value="Genomic_DNA"/>
</dbReference>
<dbReference type="PANTHER" id="PTHR31297:SF1">
    <property type="entry name" value="GLUCAN 1,3-BETA-GLUCOSIDASE I_II-RELATED"/>
    <property type="match status" value="1"/>
</dbReference>
<dbReference type="AlphaFoldDB" id="A0A4S3JT08"/>
<dbReference type="Proteomes" id="UP000324241">
    <property type="component" value="Unassembled WGS sequence"/>
</dbReference>
<evidence type="ECO:0000313" key="23">
    <source>
        <dbReference type="Proteomes" id="UP000308092"/>
    </source>
</evidence>
<evidence type="ECO:0000256" key="7">
    <source>
        <dbReference type="ARBA" id="ARBA00022801"/>
    </source>
</evidence>
<dbReference type="GO" id="GO:0009251">
    <property type="term" value="P:glucan catabolic process"/>
    <property type="evidence" value="ECO:0007669"/>
    <property type="project" value="TreeGrafter"/>
</dbReference>
<keyword evidence="10 18" id="KW-0326">Glycosidase</keyword>
<evidence type="ECO:0000313" key="21">
    <source>
        <dbReference type="EMBL" id="KAA8648600.1"/>
    </source>
</evidence>
<dbReference type="PANTHER" id="PTHR31297">
    <property type="entry name" value="GLUCAN ENDO-1,6-BETA-GLUCOSIDASE B"/>
    <property type="match status" value="1"/>
</dbReference>
<reference evidence="22 23" key="1">
    <citation type="submission" date="2019-03" db="EMBL/GenBank/DDBJ databases">
        <title>The genome sequence of a newly discovered highly antifungal drug resistant Aspergillus species, Aspergillus tanneri NIH 1004.</title>
        <authorList>
            <person name="Mounaud S."/>
            <person name="Singh I."/>
            <person name="Joardar V."/>
            <person name="Pakala S."/>
            <person name="Pakala S."/>
            <person name="Venepally P."/>
            <person name="Hoover J."/>
            <person name="Nierman W."/>
            <person name="Chung J."/>
            <person name="Losada L."/>
        </authorList>
    </citation>
    <scope>NUCLEOTIDE SEQUENCE [LARGE SCALE GENOMIC DNA]</scope>
    <source>
        <strain evidence="22 23">NIH1004</strain>
    </source>
</reference>
<comment type="caution">
    <text evidence="22">The sequence shown here is derived from an EMBL/GenBank/DDBJ whole genome shotgun (WGS) entry which is preliminary data.</text>
</comment>
<proteinExistence type="inferred from homology"/>
<protein>
    <recommendedName>
        <fullName evidence="15">glucan 1,3-beta-glucosidase</fullName>
        <ecNumber evidence="15">3.2.1.58</ecNumber>
    </recommendedName>
    <alternativeName>
        <fullName evidence="17">Exo-1,3-beta-glucanase 1</fullName>
    </alternativeName>
    <alternativeName>
        <fullName evidence="16">Exo-1,3-beta-glucanase A</fullName>
    </alternativeName>
</protein>
<comment type="cofactor">
    <cofactor evidence="1">
        <name>Mn(2+)</name>
        <dbReference type="ChEBI" id="CHEBI:29035"/>
    </cofactor>
</comment>
<organism evidence="22 23">
    <name type="scientific">Aspergillus tanneri</name>
    <dbReference type="NCBI Taxonomy" id="1220188"/>
    <lineage>
        <taxon>Eukaryota</taxon>
        <taxon>Fungi</taxon>
        <taxon>Dikarya</taxon>
        <taxon>Ascomycota</taxon>
        <taxon>Pezizomycotina</taxon>
        <taxon>Eurotiomycetes</taxon>
        <taxon>Eurotiomycetidae</taxon>
        <taxon>Eurotiales</taxon>
        <taxon>Aspergillaceae</taxon>
        <taxon>Aspergillus</taxon>
        <taxon>Aspergillus subgen. Circumdati</taxon>
    </lineage>
</organism>
<dbReference type="Gene3D" id="3.20.20.80">
    <property type="entry name" value="Glycosidases"/>
    <property type="match status" value="1"/>
</dbReference>
<evidence type="ECO:0000259" key="20">
    <source>
        <dbReference type="Pfam" id="PF00150"/>
    </source>
</evidence>
<keyword evidence="12" id="KW-0624">Polysaccharide degradation</keyword>
<evidence type="ECO:0000256" key="4">
    <source>
        <dbReference type="ARBA" id="ARBA00011245"/>
    </source>
</evidence>
<dbReference type="SUPFAM" id="SSF51445">
    <property type="entry name" value="(Trans)glycosidases"/>
    <property type="match status" value="1"/>
</dbReference>
<dbReference type="VEuPathDB" id="FungiDB:EYZ11_001579"/>
<evidence type="ECO:0000256" key="17">
    <source>
        <dbReference type="ARBA" id="ARBA00041265"/>
    </source>
</evidence>
<keyword evidence="6 19" id="KW-0732">Signal</keyword>
<name>A0A4S3JT08_9EURO</name>
<feature type="chain" id="PRO_5033832848" description="glucan 1,3-beta-glucosidase" evidence="19">
    <location>
        <begin position="23"/>
        <end position="417"/>
    </location>
</feature>
<evidence type="ECO:0000256" key="5">
    <source>
        <dbReference type="ARBA" id="ARBA00022525"/>
    </source>
</evidence>
<keyword evidence="7 18" id="KW-0378">Hydrolase</keyword>
<evidence type="ECO:0000256" key="8">
    <source>
        <dbReference type="ARBA" id="ARBA00023211"/>
    </source>
</evidence>
<comment type="catalytic activity">
    <reaction evidence="13">
        <text>Successive hydrolysis of beta-D-glucose units from the non-reducing ends of (1-&gt;3)-beta-D-glucans, releasing alpha-glucose.</text>
        <dbReference type="EC" id="3.2.1.58"/>
    </reaction>
</comment>
<evidence type="ECO:0000256" key="10">
    <source>
        <dbReference type="ARBA" id="ARBA00023295"/>
    </source>
</evidence>
<evidence type="ECO:0000256" key="19">
    <source>
        <dbReference type="SAM" id="SignalP"/>
    </source>
</evidence>
<accession>A0A4S3JT08</accession>
<evidence type="ECO:0000256" key="16">
    <source>
        <dbReference type="ARBA" id="ARBA00041261"/>
    </source>
</evidence>
<evidence type="ECO:0000256" key="15">
    <source>
        <dbReference type="ARBA" id="ARBA00038929"/>
    </source>
</evidence>
<dbReference type="Pfam" id="PF00150">
    <property type="entry name" value="Cellulase"/>
    <property type="match status" value="1"/>
</dbReference>
<dbReference type="InterPro" id="IPR001547">
    <property type="entry name" value="Glyco_hydro_5"/>
</dbReference>
<dbReference type="FunFam" id="3.20.20.80:FF:000033">
    <property type="entry name" value="Glucan 1,3-beta-glucosidase A"/>
    <property type="match status" value="1"/>
</dbReference>
<dbReference type="STRING" id="1220188.A0A4S3JT08"/>
<evidence type="ECO:0000256" key="6">
    <source>
        <dbReference type="ARBA" id="ARBA00022729"/>
    </source>
</evidence>
<keyword evidence="11" id="KW-0961">Cell wall biogenesis/degradation</keyword>
<dbReference type="RefSeq" id="XP_033427961.1">
    <property type="nucleotide sequence ID" value="XM_033569155.1"/>
</dbReference>
<comment type="subcellular location">
    <subcellularLocation>
        <location evidence="2">Secreted</location>
    </subcellularLocation>
</comment>
<dbReference type="Proteomes" id="UP000308092">
    <property type="component" value="Unassembled WGS sequence"/>
</dbReference>
<evidence type="ECO:0000256" key="11">
    <source>
        <dbReference type="ARBA" id="ARBA00023316"/>
    </source>
</evidence>
<dbReference type="GO" id="GO:0071555">
    <property type="term" value="P:cell wall organization"/>
    <property type="evidence" value="ECO:0007669"/>
    <property type="project" value="UniProtKB-KW"/>
</dbReference>
<feature type="domain" description="Glycoside hydrolase family 5" evidence="20">
    <location>
        <begin position="86"/>
        <end position="315"/>
    </location>
</feature>
<reference evidence="21 24" key="2">
    <citation type="submission" date="2019-08" db="EMBL/GenBank/DDBJ databases">
        <title>The genome sequence of a newly discovered highly antifungal drug resistant Aspergillus species, Aspergillus tanneri NIH 1004.</title>
        <authorList>
            <person name="Mounaud S."/>
            <person name="Singh I."/>
            <person name="Joardar V."/>
            <person name="Pakala S."/>
            <person name="Pakala S."/>
            <person name="Venepally P."/>
            <person name="Chung J.K."/>
            <person name="Losada L."/>
            <person name="Nierman W.C."/>
        </authorList>
    </citation>
    <scope>NUCLEOTIDE SEQUENCE [LARGE SCALE GENOMIC DNA]</scope>
    <source>
        <strain evidence="21 24">NIH1004</strain>
    </source>
</reference>
<dbReference type="OrthoDB" id="62120at2759"/>
<dbReference type="EC" id="3.2.1.58" evidence="15"/>
<comment type="similarity">
    <text evidence="3 18">Belongs to the glycosyl hydrolase 5 (cellulase A) family.</text>
</comment>
<dbReference type="GO" id="GO:0009986">
    <property type="term" value="C:cell surface"/>
    <property type="evidence" value="ECO:0007669"/>
    <property type="project" value="TreeGrafter"/>
</dbReference>
<feature type="signal peptide" evidence="19">
    <location>
        <begin position="1"/>
        <end position="22"/>
    </location>
</feature>
<evidence type="ECO:0000313" key="24">
    <source>
        <dbReference type="Proteomes" id="UP000324241"/>
    </source>
</evidence>